<feature type="region of interest" description="Disordered" evidence="1">
    <location>
        <begin position="1"/>
        <end position="22"/>
    </location>
</feature>
<organism evidence="3 4">
    <name type="scientific">Apiospora arundinis</name>
    <dbReference type="NCBI Taxonomy" id="335852"/>
    <lineage>
        <taxon>Eukaryota</taxon>
        <taxon>Fungi</taxon>
        <taxon>Dikarya</taxon>
        <taxon>Ascomycota</taxon>
        <taxon>Pezizomycotina</taxon>
        <taxon>Sordariomycetes</taxon>
        <taxon>Xylariomycetidae</taxon>
        <taxon>Amphisphaeriales</taxon>
        <taxon>Apiosporaceae</taxon>
        <taxon>Apiospora</taxon>
    </lineage>
</organism>
<feature type="transmembrane region" description="Helical" evidence="2">
    <location>
        <begin position="44"/>
        <end position="63"/>
    </location>
</feature>
<dbReference type="InterPro" id="IPR021840">
    <property type="entry name" value="DUF3433"/>
</dbReference>
<dbReference type="Pfam" id="PF11915">
    <property type="entry name" value="DUF3433"/>
    <property type="match status" value="2"/>
</dbReference>
<evidence type="ECO:0000256" key="2">
    <source>
        <dbReference type="SAM" id="Phobius"/>
    </source>
</evidence>
<evidence type="ECO:0000313" key="3">
    <source>
        <dbReference type="EMBL" id="KAK8856242.1"/>
    </source>
</evidence>
<keyword evidence="4" id="KW-1185">Reference proteome</keyword>
<dbReference type="Proteomes" id="UP001390339">
    <property type="component" value="Unassembled WGS sequence"/>
</dbReference>
<feature type="transmembrane region" description="Helical" evidence="2">
    <location>
        <begin position="640"/>
        <end position="661"/>
    </location>
</feature>
<gene>
    <name evidence="3" type="ORF">PGQ11_012154</name>
</gene>
<protein>
    <submittedName>
        <fullName evidence="3">Uncharacterized protein</fullName>
    </submittedName>
</protein>
<dbReference type="PANTHER" id="PTHR37544:SF3">
    <property type="entry name" value="SPRAY"/>
    <property type="match status" value="1"/>
</dbReference>
<feature type="transmembrane region" description="Helical" evidence="2">
    <location>
        <begin position="1102"/>
        <end position="1127"/>
    </location>
</feature>
<evidence type="ECO:0000313" key="4">
    <source>
        <dbReference type="Proteomes" id="UP001390339"/>
    </source>
</evidence>
<keyword evidence="2" id="KW-0812">Transmembrane</keyword>
<feature type="transmembrane region" description="Helical" evidence="2">
    <location>
        <begin position="89"/>
        <end position="108"/>
    </location>
</feature>
<feature type="transmembrane region" description="Helical" evidence="2">
    <location>
        <begin position="522"/>
        <end position="543"/>
    </location>
</feature>
<sequence length="1244" mass="138623">MTTLRPDNPRSESNSSQNLLLDNRTGTNSGYCDGWKPWTLKTPALACLFLITLVLAAVVEFLYHKSQKQGGGLALSESPGDLPPLVNLAYLYLPTIIAVAYSLLWGWVASDTKRLQPWLEMSKPEGALAENSLLLDYPATFFAWVPFMAASRRHWPVFLSGMIVVLVSFAITPLQSAILKLERLTINTDAPFLVTSRLPPVSSQSRRMDTMLMNSAYATTFLGQLLPPFTARDFALLPAKYQGGPAMVKKDTNFTVATTKLSTSLECWPATVAYDERVGDRLSNGRGCTIDVPLDNNSPYSMYYIGWDTNSWSEYGLKNQPHICPSENSHQVLLVWAKGNTSTRQSGGQMEWTASFCETRYWKQPVLVSLSSNESVLHDEHIDSIQPLGTAEILDDRDFNITAFERFLSIGEPPDMEEDTGKNIQKDEHIYLYRVNSDRRFKGIGLQHTISNMLGFALGDNVADLSVYKNPERLTKTFEAMHQLLFSLAVSRINSLETSPNMFGVTGIAKVSRYGITVSRRFAIAVESLLLVVAVLTICLLLSCRRYHNKLLSDPDSIRTVAGLAKQSSVLRKELSEIGARSHDEIRKTLNKQQFCLRVVEGGKEVQLDIINPRHSTEENSDPHHSPLYTPDVPSAMQPLSGLVFALILVAALSYLAYLKVIERRSQGLRLPMNNQLALEILENYIPVVFATLIEALWVLLNRLLATIQPYTELYRGQSPGAKSIDLKYTSLPPQLLVWKAVKARHPLLGLVCIISILANGLSVSLGGLFNELPVIEDEAVEVSMLQTPSITNSSLSNLIKAVDSSSNAYSDHFNIANVHYTTGTRLPPWLTEEYYFLPFGLEHILNDAAESYTARSHGVTVRPSCKPLAHTSLVRNNIAPPQFEQQATNTEPLAPSDISWLKCVNATLLVENSMNRTGNLASEIHLPSNQCTKAYIRAWVRGTTNPGDTLIKNLEITGVACQPTFTTAEFNLTVDNTGRVLQANRVSDFRPFEWGPGNGSDVRHSLEKIAFDYLIPYSPETDWYNNTNFGDTLGYLQAQRNNSFTDPQKPLADTNKILSETEIVMKMLTVALFQQNPTIFETATNSTPNAQGTRRITVTKIFMADVAFVITMVLLSLNVVTAMIVYCFGPTPFLPRFPDTIGSVLGYVAKSRLTELDWGAITANNSEEEGGRGEKTPEHTFSFGRYTDREGKEHLGIDVDPFVVKVDREGNPEWHGYDTKTPWLARLRGRKSRNHESDDYNES</sequence>
<reference evidence="3 4" key="1">
    <citation type="journal article" date="2024" name="IMA Fungus">
        <title>Apiospora arundinis, a panoply of carbohydrate-active enzymes and secondary metabolites.</title>
        <authorList>
            <person name="Sorensen T."/>
            <person name="Petersen C."/>
            <person name="Muurmann A.T."/>
            <person name="Christiansen J.V."/>
            <person name="Brundto M.L."/>
            <person name="Overgaard C.K."/>
            <person name="Boysen A.T."/>
            <person name="Wollenberg R.D."/>
            <person name="Larsen T.O."/>
            <person name="Sorensen J.L."/>
            <person name="Nielsen K.L."/>
            <person name="Sondergaard T.E."/>
        </authorList>
    </citation>
    <scope>NUCLEOTIDE SEQUENCE [LARGE SCALE GENOMIC DNA]</scope>
    <source>
        <strain evidence="3 4">AAU 773</strain>
    </source>
</reference>
<proteinExistence type="predicted"/>
<evidence type="ECO:0000256" key="1">
    <source>
        <dbReference type="SAM" id="MobiDB-lite"/>
    </source>
</evidence>
<feature type="transmembrane region" description="Helical" evidence="2">
    <location>
        <begin position="682"/>
        <end position="701"/>
    </location>
</feature>
<feature type="transmembrane region" description="Helical" evidence="2">
    <location>
        <begin position="748"/>
        <end position="770"/>
    </location>
</feature>
<dbReference type="EMBL" id="JAPCWZ010000007">
    <property type="protein sequence ID" value="KAK8856242.1"/>
    <property type="molecule type" value="Genomic_DNA"/>
</dbReference>
<name>A0ABR2I244_9PEZI</name>
<feature type="transmembrane region" description="Helical" evidence="2">
    <location>
        <begin position="155"/>
        <end position="174"/>
    </location>
</feature>
<dbReference type="PANTHER" id="PTHR37544">
    <property type="entry name" value="SPRAY-RELATED"/>
    <property type="match status" value="1"/>
</dbReference>
<accession>A0ABR2I244</accession>
<keyword evidence="2" id="KW-0472">Membrane</keyword>
<comment type="caution">
    <text evidence="3">The sequence shown here is derived from an EMBL/GenBank/DDBJ whole genome shotgun (WGS) entry which is preliminary data.</text>
</comment>
<keyword evidence="2" id="KW-1133">Transmembrane helix</keyword>